<dbReference type="AlphaFoldDB" id="A0A645IL49"/>
<protein>
    <submittedName>
        <fullName evidence="2">Uncharacterized protein</fullName>
    </submittedName>
</protein>
<feature type="region of interest" description="Disordered" evidence="1">
    <location>
        <begin position="118"/>
        <end position="152"/>
    </location>
</feature>
<accession>A0A645IL49</accession>
<name>A0A645IL49_9ZZZZ</name>
<sequence length="177" mass="19284">MQCDFVLRRPGGGAGEAHRGGRGRGALSQVNGQPVRRVAAASKAAVAERAPPGPVCHDESRPYQLKGLSHRAAHRCVRRGCHRRVHGGGHGHFSKVLEWRTAGFHGSFAGLVPRTLRRPQKGGRRTAGGSKGLRLPSGHAGLCRDRGRRRRHARQRHCRAGAVQYKLGYLRLGGRRV</sequence>
<comment type="caution">
    <text evidence="2">The sequence shown here is derived from an EMBL/GenBank/DDBJ whole genome shotgun (WGS) entry which is preliminary data.</text>
</comment>
<evidence type="ECO:0000256" key="1">
    <source>
        <dbReference type="SAM" id="MobiDB-lite"/>
    </source>
</evidence>
<organism evidence="2">
    <name type="scientific">bioreactor metagenome</name>
    <dbReference type="NCBI Taxonomy" id="1076179"/>
    <lineage>
        <taxon>unclassified sequences</taxon>
        <taxon>metagenomes</taxon>
        <taxon>ecological metagenomes</taxon>
    </lineage>
</organism>
<reference evidence="2" key="1">
    <citation type="submission" date="2019-08" db="EMBL/GenBank/DDBJ databases">
        <authorList>
            <person name="Kucharzyk K."/>
            <person name="Murdoch R.W."/>
            <person name="Higgins S."/>
            <person name="Loffler F."/>
        </authorList>
    </citation>
    <scope>NUCLEOTIDE SEQUENCE</scope>
</reference>
<gene>
    <name evidence="2" type="ORF">SDC9_195657</name>
</gene>
<dbReference type="EMBL" id="VSSQ01110018">
    <property type="protein sequence ID" value="MPN48053.1"/>
    <property type="molecule type" value="Genomic_DNA"/>
</dbReference>
<evidence type="ECO:0000313" key="2">
    <source>
        <dbReference type="EMBL" id="MPN48053.1"/>
    </source>
</evidence>
<feature type="region of interest" description="Disordered" evidence="1">
    <location>
        <begin position="9"/>
        <end position="28"/>
    </location>
</feature>
<proteinExistence type="predicted"/>